<dbReference type="AlphaFoldDB" id="A0A6J4UFZ0"/>
<proteinExistence type="predicted"/>
<gene>
    <name evidence="1" type="ORF">AVDCRST_MAG19-466</name>
</gene>
<protein>
    <submittedName>
        <fullName evidence="1">Uncharacterized protein</fullName>
    </submittedName>
</protein>
<sequence length="129" mass="13821">MVGAEVWEVATFGSRLCEGCRYLHGTLWPAGVGPGSGGGKLHNRCRCQRRPLSAGELIGGGPTGAIRAALGARANGRAAGAIEAEALLLSVRALVPRERPEPARWEGVRPWAREDDLVEIDERSRRNGR</sequence>
<dbReference type="EMBL" id="CADCWL010000019">
    <property type="protein sequence ID" value="CAA9547183.1"/>
    <property type="molecule type" value="Genomic_DNA"/>
</dbReference>
<reference evidence="1" key="1">
    <citation type="submission" date="2020-02" db="EMBL/GenBank/DDBJ databases">
        <authorList>
            <person name="Meier V. D."/>
        </authorList>
    </citation>
    <scope>NUCLEOTIDE SEQUENCE</scope>
    <source>
        <strain evidence="1">AVDCRST_MAG19</strain>
    </source>
</reference>
<organism evidence="1">
    <name type="scientific">uncultured Thermomicrobiales bacterium</name>
    <dbReference type="NCBI Taxonomy" id="1645740"/>
    <lineage>
        <taxon>Bacteria</taxon>
        <taxon>Pseudomonadati</taxon>
        <taxon>Thermomicrobiota</taxon>
        <taxon>Thermomicrobia</taxon>
        <taxon>Thermomicrobiales</taxon>
        <taxon>environmental samples</taxon>
    </lineage>
</organism>
<evidence type="ECO:0000313" key="1">
    <source>
        <dbReference type="EMBL" id="CAA9547183.1"/>
    </source>
</evidence>
<accession>A0A6J4UFZ0</accession>
<name>A0A6J4UFZ0_9BACT</name>